<evidence type="ECO:0000256" key="1">
    <source>
        <dbReference type="ARBA" id="ARBA00004651"/>
    </source>
</evidence>
<dbReference type="InterPro" id="IPR005829">
    <property type="entry name" value="Sugar_transporter_CS"/>
</dbReference>
<evidence type="ECO:0000256" key="11">
    <source>
        <dbReference type="SAM" id="Phobius"/>
    </source>
</evidence>
<comment type="subcellular location">
    <subcellularLocation>
        <location evidence="1">Cell membrane</location>
        <topology evidence="1">Multi-pass membrane protein</topology>
    </subcellularLocation>
</comment>
<dbReference type="Proteomes" id="UP000515220">
    <property type="component" value="Chromosome"/>
</dbReference>
<evidence type="ECO:0000256" key="2">
    <source>
        <dbReference type="ARBA" id="ARBA00010992"/>
    </source>
</evidence>
<keyword evidence="7 11" id="KW-1133">Transmembrane helix</keyword>
<dbReference type="InterPro" id="IPR003663">
    <property type="entry name" value="Sugar/inositol_transpt"/>
</dbReference>
<dbReference type="InterPro" id="IPR020846">
    <property type="entry name" value="MFS_dom"/>
</dbReference>
<feature type="transmembrane region" description="Helical" evidence="11">
    <location>
        <begin position="62"/>
        <end position="82"/>
    </location>
</feature>
<dbReference type="InterPro" id="IPR005828">
    <property type="entry name" value="MFS_sugar_transport-like"/>
</dbReference>
<dbReference type="Gene3D" id="1.20.1250.20">
    <property type="entry name" value="MFS general substrate transporter like domains"/>
    <property type="match status" value="1"/>
</dbReference>
<dbReference type="EMBL" id="AP023326">
    <property type="protein sequence ID" value="BCI66931.1"/>
    <property type="molecule type" value="Genomic_DNA"/>
</dbReference>
<evidence type="ECO:0000313" key="13">
    <source>
        <dbReference type="EMBL" id="BCI66931.1"/>
    </source>
</evidence>
<evidence type="ECO:0000259" key="12">
    <source>
        <dbReference type="PROSITE" id="PS50850"/>
    </source>
</evidence>
<dbReference type="InterPro" id="IPR036259">
    <property type="entry name" value="MFS_trans_sf"/>
</dbReference>
<keyword evidence="8 11" id="KW-0472">Membrane</keyword>
<dbReference type="GO" id="GO:0022857">
    <property type="term" value="F:transmembrane transporter activity"/>
    <property type="evidence" value="ECO:0007669"/>
    <property type="project" value="InterPro"/>
</dbReference>
<feature type="transmembrane region" description="Helical" evidence="11">
    <location>
        <begin position="89"/>
        <end position="109"/>
    </location>
</feature>
<keyword evidence="6 11" id="KW-0812">Transmembrane</keyword>
<dbReference type="SUPFAM" id="SSF103473">
    <property type="entry name" value="MFS general substrate transporter"/>
    <property type="match status" value="1"/>
</dbReference>
<feature type="transmembrane region" description="Helical" evidence="11">
    <location>
        <begin position="391"/>
        <end position="410"/>
    </location>
</feature>
<evidence type="ECO:0000256" key="7">
    <source>
        <dbReference type="ARBA" id="ARBA00022989"/>
    </source>
</evidence>
<dbReference type="PANTHER" id="PTHR48020:SF12">
    <property type="entry name" value="PROTON MYO-INOSITOL COTRANSPORTER"/>
    <property type="match status" value="1"/>
</dbReference>
<keyword evidence="4" id="KW-1003">Cell membrane</keyword>
<evidence type="ECO:0000256" key="9">
    <source>
        <dbReference type="RuleBase" id="RU003346"/>
    </source>
</evidence>
<dbReference type="RefSeq" id="WP_099347768.1">
    <property type="nucleotide sequence ID" value="NZ_AP023326.1"/>
</dbReference>
<protein>
    <submittedName>
        <fullName evidence="13">MFS transporter</fullName>
    </submittedName>
</protein>
<feature type="transmembrane region" description="Helical" evidence="11">
    <location>
        <begin position="324"/>
        <end position="345"/>
    </location>
</feature>
<dbReference type="PANTHER" id="PTHR48020">
    <property type="entry name" value="PROTON MYO-INOSITOL COTRANSPORTER"/>
    <property type="match status" value="1"/>
</dbReference>
<dbReference type="PROSITE" id="PS50850">
    <property type="entry name" value="MFS"/>
    <property type="match status" value="1"/>
</dbReference>
<name>A0A6S6PJU5_ACEAC</name>
<dbReference type="PROSITE" id="PS00216">
    <property type="entry name" value="SUGAR_TRANSPORT_1"/>
    <property type="match status" value="2"/>
</dbReference>
<evidence type="ECO:0000256" key="5">
    <source>
        <dbReference type="ARBA" id="ARBA00022597"/>
    </source>
</evidence>
<sequence length="474" mass="50953">MPSSISTSAQRDASARVRRTTFFLALAAGLAGLMFGLDTGVIAGALGFIRDEFQTNDRTTEWIVSSLMLAAAFGSVLAVFVADKWGRKGTLLVAGGLFLSGTALCSLATSVSMMIVGRACLGLGVGLAAFAAPLYIAEIASQDRRGAMISSYQLMITIGILLAFTSDSLLTPGGHWRIMFAVLSVPTVLFLLTTLLLPYSPRWLLTKGRRQEARDVLLRVRETAEEADAELSRIDRQLGREESAGAALLISNPNFRRTFVLGIALQMLQQFSGINVLMYYAPTVLNHMGFNASSSVWCTTAIGVVNTLATLAAVALMDRWGRRLLLSISTFFAAIAMLGFGTLLWTGATSMTASMIAMGFLFLFIAAFAVGQGPLPWIIGSEVQPLRGRTFAVSCSTLASWIANWLISNIFLSSMSVIGDYGVFWCLAGFNALFFVVGLMFVPETKGCSLEDIEDRINSGVRLRDAGQSSVKVL</sequence>
<accession>A0A6S6PJU5</accession>
<evidence type="ECO:0000256" key="3">
    <source>
        <dbReference type="ARBA" id="ARBA00022448"/>
    </source>
</evidence>
<dbReference type="InterPro" id="IPR050814">
    <property type="entry name" value="Myo-inositol_Transporter"/>
</dbReference>
<evidence type="ECO:0000256" key="10">
    <source>
        <dbReference type="SAM" id="Coils"/>
    </source>
</evidence>
<gene>
    <name evidence="13" type="ORF">AAJCM20276_15550</name>
</gene>
<feature type="transmembrane region" description="Helical" evidence="11">
    <location>
        <begin position="259"/>
        <end position="282"/>
    </location>
</feature>
<dbReference type="NCBIfam" id="TIGR00879">
    <property type="entry name" value="SP"/>
    <property type="match status" value="1"/>
</dbReference>
<proteinExistence type="inferred from homology"/>
<feature type="transmembrane region" description="Helical" evidence="11">
    <location>
        <begin position="178"/>
        <end position="199"/>
    </location>
</feature>
<organism evidence="13 14">
    <name type="scientific">Acetobacter aceti</name>
    <dbReference type="NCBI Taxonomy" id="435"/>
    <lineage>
        <taxon>Bacteria</taxon>
        <taxon>Pseudomonadati</taxon>
        <taxon>Pseudomonadota</taxon>
        <taxon>Alphaproteobacteria</taxon>
        <taxon>Acetobacterales</taxon>
        <taxon>Acetobacteraceae</taxon>
        <taxon>Acetobacter</taxon>
        <taxon>Acetobacter subgen. Acetobacter</taxon>
    </lineage>
</organism>
<feature type="transmembrane region" description="Helical" evidence="11">
    <location>
        <begin position="21"/>
        <end position="50"/>
    </location>
</feature>
<dbReference type="PRINTS" id="PR00171">
    <property type="entry name" value="SUGRTRNSPORT"/>
</dbReference>
<evidence type="ECO:0000256" key="8">
    <source>
        <dbReference type="ARBA" id="ARBA00023136"/>
    </source>
</evidence>
<keyword evidence="3 9" id="KW-0813">Transport</keyword>
<feature type="transmembrane region" description="Helical" evidence="11">
    <location>
        <begin position="422"/>
        <end position="442"/>
    </location>
</feature>
<dbReference type="Pfam" id="PF00083">
    <property type="entry name" value="Sugar_tr"/>
    <property type="match status" value="1"/>
</dbReference>
<keyword evidence="10" id="KW-0175">Coiled coil</keyword>
<feature type="coiled-coil region" evidence="10">
    <location>
        <begin position="210"/>
        <end position="244"/>
    </location>
</feature>
<feature type="transmembrane region" description="Helical" evidence="11">
    <location>
        <begin position="149"/>
        <end position="166"/>
    </location>
</feature>
<feature type="domain" description="Major facilitator superfamily (MFS) profile" evidence="12">
    <location>
        <begin position="24"/>
        <end position="446"/>
    </location>
</feature>
<dbReference type="GO" id="GO:0005886">
    <property type="term" value="C:plasma membrane"/>
    <property type="evidence" value="ECO:0007669"/>
    <property type="project" value="UniProtKB-SubCell"/>
</dbReference>
<evidence type="ECO:0000256" key="4">
    <source>
        <dbReference type="ARBA" id="ARBA00022475"/>
    </source>
</evidence>
<reference evidence="13 14" key="1">
    <citation type="submission" date="2020-07" db="EMBL/GenBank/DDBJ databases">
        <title>Complete Genome Sequence of an acetic acid bacterium, Acetobacter aceti JCM20276.</title>
        <authorList>
            <person name="Hirose Y."/>
            <person name="Mihara H."/>
        </authorList>
    </citation>
    <scope>NUCLEOTIDE SEQUENCE [LARGE SCALE GENOMIC DNA]</scope>
    <source>
        <strain evidence="13 14">JCM20276</strain>
    </source>
</reference>
<keyword evidence="5" id="KW-0762">Sugar transport</keyword>
<dbReference type="FunFam" id="1.20.1250.20:FF:000218">
    <property type="entry name" value="facilitated trehalose transporter Tret1"/>
    <property type="match status" value="1"/>
</dbReference>
<feature type="transmembrane region" description="Helical" evidence="11">
    <location>
        <begin position="294"/>
        <end position="317"/>
    </location>
</feature>
<feature type="transmembrane region" description="Helical" evidence="11">
    <location>
        <begin position="115"/>
        <end position="137"/>
    </location>
</feature>
<evidence type="ECO:0000256" key="6">
    <source>
        <dbReference type="ARBA" id="ARBA00022692"/>
    </source>
</evidence>
<dbReference type="AlphaFoldDB" id="A0A6S6PJU5"/>
<feature type="transmembrane region" description="Helical" evidence="11">
    <location>
        <begin position="351"/>
        <end position="370"/>
    </location>
</feature>
<evidence type="ECO:0000313" key="14">
    <source>
        <dbReference type="Proteomes" id="UP000515220"/>
    </source>
</evidence>
<comment type="similarity">
    <text evidence="2 9">Belongs to the major facilitator superfamily. Sugar transporter (TC 2.A.1.1) family.</text>
</comment>